<feature type="region of interest" description="Disordered" evidence="1">
    <location>
        <begin position="87"/>
        <end position="118"/>
    </location>
</feature>
<gene>
    <name evidence="2" type="ORF">CEXT_530671</name>
</gene>
<organism evidence="2 3">
    <name type="scientific">Caerostris extrusa</name>
    <name type="common">Bark spider</name>
    <name type="synonym">Caerostris bankana</name>
    <dbReference type="NCBI Taxonomy" id="172846"/>
    <lineage>
        <taxon>Eukaryota</taxon>
        <taxon>Metazoa</taxon>
        <taxon>Ecdysozoa</taxon>
        <taxon>Arthropoda</taxon>
        <taxon>Chelicerata</taxon>
        <taxon>Arachnida</taxon>
        <taxon>Araneae</taxon>
        <taxon>Araneomorphae</taxon>
        <taxon>Entelegynae</taxon>
        <taxon>Araneoidea</taxon>
        <taxon>Araneidae</taxon>
        <taxon>Caerostris</taxon>
    </lineage>
</organism>
<name>A0AAV4N659_CAEEX</name>
<evidence type="ECO:0000313" key="2">
    <source>
        <dbReference type="EMBL" id="GIX79898.1"/>
    </source>
</evidence>
<proteinExistence type="predicted"/>
<keyword evidence="3" id="KW-1185">Reference proteome</keyword>
<comment type="caution">
    <text evidence="2">The sequence shown here is derived from an EMBL/GenBank/DDBJ whole genome shotgun (WGS) entry which is preliminary data.</text>
</comment>
<sequence length="118" mass="13434">MTSTAHHVKGSALRGRLSVGKIGRTLLLSCGTVLRVGATRYYPTHITPLRMRLPFFRLPFTFRSPRCQPIGTEIGLVAKKSIDERQITNHSGFSEERKKKREKNEEEKETIFGSFDDI</sequence>
<accession>A0AAV4N659</accession>
<protein>
    <submittedName>
        <fullName evidence="2">Uncharacterized protein</fullName>
    </submittedName>
</protein>
<dbReference type="AlphaFoldDB" id="A0AAV4N659"/>
<feature type="compositionally biased region" description="Basic and acidic residues" evidence="1">
    <location>
        <begin position="87"/>
        <end position="110"/>
    </location>
</feature>
<evidence type="ECO:0000313" key="3">
    <source>
        <dbReference type="Proteomes" id="UP001054945"/>
    </source>
</evidence>
<reference evidence="2 3" key="1">
    <citation type="submission" date="2021-06" db="EMBL/GenBank/DDBJ databases">
        <title>Caerostris extrusa draft genome.</title>
        <authorList>
            <person name="Kono N."/>
            <person name="Arakawa K."/>
        </authorList>
    </citation>
    <scope>NUCLEOTIDE SEQUENCE [LARGE SCALE GENOMIC DNA]</scope>
</reference>
<dbReference type="Proteomes" id="UP001054945">
    <property type="component" value="Unassembled WGS sequence"/>
</dbReference>
<evidence type="ECO:0000256" key="1">
    <source>
        <dbReference type="SAM" id="MobiDB-lite"/>
    </source>
</evidence>
<dbReference type="EMBL" id="BPLR01002983">
    <property type="protein sequence ID" value="GIX79898.1"/>
    <property type="molecule type" value="Genomic_DNA"/>
</dbReference>